<dbReference type="AlphaFoldDB" id="A0A9D2KPV4"/>
<evidence type="ECO:0000313" key="5">
    <source>
        <dbReference type="EMBL" id="HJA78313.1"/>
    </source>
</evidence>
<dbReference type="InterPro" id="IPR020084">
    <property type="entry name" value="NUDIX_hydrolase_CS"/>
</dbReference>
<dbReference type="EMBL" id="DWZD01000014">
    <property type="protein sequence ID" value="HJA78313.1"/>
    <property type="molecule type" value="Genomic_DNA"/>
</dbReference>
<dbReference type="PRINTS" id="PR00502">
    <property type="entry name" value="NUDIXFAMILY"/>
</dbReference>
<dbReference type="GO" id="GO:0016787">
    <property type="term" value="F:hydrolase activity"/>
    <property type="evidence" value="ECO:0007669"/>
    <property type="project" value="UniProtKB-KW"/>
</dbReference>
<dbReference type="InterPro" id="IPR015797">
    <property type="entry name" value="NUDIX_hydrolase-like_dom_sf"/>
</dbReference>
<dbReference type="CDD" id="cd18873">
    <property type="entry name" value="NUDIX_NadM_like"/>
    <property type="match status" value="1"/>
</dbReference>
<evidence type="ECO:0000256" key="3">
    <source>
        <dbReference type="SAM" id="MobiDB-lite"/>
    </source>
</evidence>
<dbReference type="InterPro" id="IPR020476">
    <property type="entry name" value="Nudix_hydrolase"/>
</dbReference>
<keyword evidence="1 2" id="KW-0378">Hydrolase</keyword>
<feature type="region of interest" description="Disordered" evidence="3">
    <location>
        <begin position="154"/>
        <end position="174"/>
    </location>
</feature>
<evidence type="ECO:0000313" key="6">
    <source>
        <dbReference type="Proteomes" id="UP000823821"/>
    </source>
</evidence>
<sequence>MKKTVTCPLCHQDYEIYANPAPTVDVIIHDPQRGVVIIERGHEPLGFALPGGFIDDGEQAEAAARREMREETGLDVELTGLLGVYSAPWRDPRRHTMSTVFVGRTAHPEALRAGDDAARAAWHPLDALPAPLCFDHGIILEHFREVLAGRRALAPVQPDAPTRPHSGTTGGTTA</sequence>
<dbReference type="PANTHER" id="PTHR43736">
    <property type="entry name" value="ADP-RIBOSE PYROPHOSPHATASE"/>
    <property type="match status" value="1"/>
</dbReference>
<accession>A0A9D2KPV4</accession>
<dbReference type="Proteomes" id="UP000823821">
    <property type="component" value="Unassembled WGS sequence"/>
</dbReference>
<dbReference type="PANTHER" id="PTHR43736:SF1">
    <property type="entry name" value="DIHYDRONEOPTERIN TRIPHOSPHATE DIPHOSPHATASE"/>
    <property type="match status" value="1"/>
</dbReference>
<evidence type="ECO:0000259" key="4">
    <source>
        <dbReference type="PROSITE" id="PS51462"/>
    </source>
</evidence>
<evidence type="ECO:0000256" key="2">
    <source>
        <dbReference type="RuleBase" id="RU003476"/>
    </source>
</evidence>
<proteinExistence type="inferred from homology"/>
<organism evidence="5 6">
    <name type="scientific">Candidatus Desulfovibrio intestinavium</name>
    <dbReference type="NCBI Taxonomy" id="2838534"/>
    <lineage>
        <taxon>Bacteria</taxon>
        <taxon>Pseudomonadati</taxon>
        <taxon>Thermodesulfobacteriota</taxon>
        <taxon>Desulfovibrionia</taxon>
        <taxon>Desulfovibrionales</taxon>
        <taxon>Desulfovibrionaceae</taxon>
        <taxon>Desulfovibrio</taxon>
    </lineage>
</organism>
<protein>
    <submittedName>
        <fullName evidence="5">NUDIX hydrolase</fullName>
    </submittedName>
</protein>
<evidence type="ECO:0000256" key="1">
    <source>
        <dbReference type="ARBA" id="ARBA00022801"/>
    </source>
</evidence>
<feature type="domain" description="Nudix hydrolase" evidence="4">
    <location>
        <begin position="19"/>
        <end position="147"/>
    </location>
</feature>
<dbReference type="Pfam" id="PF00293">
    <property type="entry name" value="NUDIX"/>
    <property type="match status" value="1"/>
</dbReference>
<comment type="similarity">
    <text evidence="2">Belongs to the Nudix hydrolase family.</text>
</comment>
<dbReference type="Gene3D" id="3.90.79.10">
    <property type="entry name" value="Nucleoside Triphosphate Pyrophosphohydrolase"/>
    <property type="match status" value="1"/>
</dbReference>
<gene>
    <name evidence="5" type="ORF">H9784_01895</name>
</gene>
<reference evidence="5" key="1">
    <citation type="journal article" date="2021" name="PeerJ">
        <title>Extensive microbial diversity within the chicken gut microbiome revealed by metagenomics and culture.</title>
        <authorList>
            <person name="Gilroy R."/>
            <person name="Ravi A."/>
            <person name="Getino M."/>
            <person name="Pursley I."/>
            <person name="Horton D.L."/>
            <person name="Alikhan N.F."/>
            <person name="Baker D."/>
            <person name="Gharbi K."/>
            <person name="Hall N."/>
            <person name="Watson M."/>
            <person name="Adriaenssens E.M."/>
            <person name="Foster-Nyarko E."/>
            <person name="Jarju S."/>
            <person name="Secka A."/>
            <person name="Antonio M."/>
            <person name="Oren A."/>
            <person name="Chaudhuri R.R."/>
            <person name="La Ragione R."/>
            <person name="Hildebrand F."/>
            <person name="Pallen M.J."/>
        </authorList>
    </citation>
    <scope>NUCLEOTIDE SEQUENCE</scope>
    <source>
        <strain evidence="5">5032</strain>
    </source>
</reference>
<dbReference type="SUPFAM" id="SSF55811">
    <property type="entry name" value="Nudix"/>
    <property type="match status" value="1"/>
</dbReference>
<dbReference type="PROSITE" id="PS00893">
    <property type="entry name" value="NUDIX_BOX"/>
    <property type="match status" value="1"/>
</dbReference>
<comment type="caution">
    <text evidence="5">The sequence shown here is derived from an EMBL/GenBank/DDBJ whole genome shotgun (WGS) entry which is preliminary data.</text>
</comment>
<reference evidence="5" key="2">
    <citation type="submission" date="2021-04" db="EMBL/GenBank/DDBJ databases">
        <authorList>
            <person name="Gilroy R."/>
        </authorList>
    </citation>
    <scope>NUCLEOTIDE SEQUENCE</scope>
    <source>
        <strain evidence="5">5032</strain>
    </source>
</reference>
<dbReference type="PROSITE" id="PS51462">
    <property type="entry name" value="NUDIX"/>
    <property type="match status" value="1"/>
</dbReference>
<dbReference type="InterPro" id="IPR000086">
    <property type="entry name" value="NUDIX_hydrolase_dom"/>
</dbReference>
<name>A0A9D2KPV4_9BACT</name>